<feature type="domain" description="Glycosyl transferase family 3 N-terminal" evidence="11">
    <location>
        <begin position="13"/>
        <end position="72"/>
    </location>
</feature>
<evidence type="ECO:0000313" key="13">
    <source>
        <dbReference type="Proteomes" id="UP000739538"/>
    </source>
</evidence>
<reference evidence="12" key="2">
    <citation type="journal article" date="2021" name="Microbiome">
        <title>Successional dynamics and alternative stable states in a saline activated sludge microbial community over 9 years.</title>
        <authorList>
            <person name="Wang Y."/>
            <person name="Ye J."/>
            <person name="Ju F."/>
            <person name="Liu L."/>
            <person name="Boyd J.A."/>
            <person name="Deng Y."/>
            <person name="Parks D.H."/>
            <person name="Jiang X."/>
            <person name="Yin X."/>
            <person name="Woodcroft B.J."/>
            <person name="Tyson G.W."/>
            <person name="Hugenholtz P."/>
            <person name="Polz M.F."/>
            <person name="Zhang T."/>
        </authorList>
    </citation>
    <scope>NUCLEOTIDE SEQUENCE</scope>
    <source>
        <strain evidence="12">HKST-UBA02</strain>
    </source>
</reference>
<keyword evidence="4 9" id="KW-0808">Transferase</keyword>
<dbReference type="HAMAP" id="MF_00211">
    <property type="entry name" value="TrpD"/>
    <property type="match status" value="1"/>
</dbReference>
<comment type="subunit">
    <text evidence="9">Homodimer.</text>
</comment>
<dbReference type="InterPro" id="IPR036320">
    <property type="entry name" value="Glycosyl_Trfase_fam3_N_dom_sf"/>
</dbReference>
<dbReference type="GO" id="GO:0000162">
    <property type="term" value="P:L-tryptophan biosynthetic process"/>
    <property type="evidence" value="ECO:0007669"/>
    <property type="project" value="UniProtKB-UniRule"/>
</dbReference>
<feature type="binding site" evidence="9">
    <location>
        <position position="174"/>
    </location>
    <ligand>
        <name>anthranilate</name>
        <dbReference type="ChEBI" id="CHEBI:16567"/>
        <label>2</label>
    </ligand>
</feature>
<feature type="binding site" evidence="9">
    <location>
        <position position="96"/>
    </location>
    <ligand>
        <name>5-phospho-alpha-D-ribose 1-diphosphate</name>
        <dbReference type="ChEBI" id="CHEBI:58017"/>
    </ligand>
</feature>
<feature type="binding site" evidence="9">
    <location>
        <position position="88"/>
    </location>
    <ligand>
        <name>5-phospho-alpha-D-ribose 1-diphosphate</name>
        <dbReference type="ChEBI" id="CHEBI:58017"/>
    </ligand>
</feature>
<keyword evidence="6 9" id="KW-0057">Aromatic amino acid biosynthesis</keyword>
<dbReference type="InterPro" id="IPR017459">
    <property type="entry name" value="Glycosyl_Trfase_fam3_N_dom"/>
</dbReference>
<evidence type="ECO:0000256" key="1">
    <source>
        <dbReference type="ARBA" id="ARBA00004907"/>
    </source>
</evidence>
<feature type="binding site" evidence="9">
    <location>
        <position position="100"/>
    </location>
    <ligand>
        <name>Mg(2+)</name>
        <dbReference type="ChEBI" id="CHEBI:18420"/>
        <label>1</label>
    </ligand>
</feature>
<evidence type="ECO:0000256" key="6">
    <source>
        <dbReference type="ARBA" id="ARBA00023141"/>
    </source>
</evidence>
<reference evidence="12" key="1">
    <citation type="submission" date="2020-04" db="EMBL/GenBank/DDBJ databases">
        <authorList>
            <person name="Zhang T."/>
        </authorList>
    </citation>
    <scope>NUCLEOTIDE SEQUENCE</scope>
    <source>
        <strain evidence="12">HKST-UBA02</strain>
    </source>
</reference>
<dbReference type="Proteomes" id="UP000739538">
    <property type="component" value="Unassembled WGS sequence"/>
</dbReference>
<comment type="cofactor">
    <cofactor evidence="9">
        <name>Mg(2+)</name>
        <dbReference type="ChEBI" id="CHEBI:18420"/>
    </cofactor>
    <text evidence="9">Binds 2 magnesium ions per monomer.</text>
</comment>
<dbReference type="PANTHER" id="PTHR43285">
    <property type="entry name" value="ANTHRANILATE PHOSPHORIBOSYLTRANSFERASE"/>
    <property type="match status" value="1"/>
</dbReference>
<keyword evidence="3 9" id="KW-0328">Glycosyltransferase</keyword>
<dbReference type="FunFam" id="3.40.1030.10:FF:000002">
    <property type="entry name" value="Anthranilate phosphoribosyltransferase"/>
    <property type="match status" value="1"/>
</dbReference>
<name>A0A956N9C1_UNCEI</name>
<evidence type="ECO:0000313" key="12">
    <source>
        <dbReference type="EMBL" id="MCA9755095.1"/>
    </source>
</evidence>
<feature type="binding site" evidence="9">
    <location>
        <position position="88"/>
    </location>
    <ligand>
        <name>anthranilate</name>
        <dbReference type="ChEBI" id="CHEBI:16567"/>
        <label>1</label>
    </ligand>
</feature>
<feature type="binding site" evidence="9">
    <location>
        <position position="234"/>
    </location>
    <ligand>
        <name>Mg(2+)</name>
        <dbReference type="ChEBI" id="CHEBI:18420"/>
        <label>2</label>
    </ligand>
</feature>
<dbReference type="SUPFAM" id="SSF47648">
    <property type="entry name" value="Nucleoside phosphorylase/phosphoribosyltransferase N-terminal domain"/>
    <property type="match status" value="1"/>
</dbReference>
<organism evidence="12 13">
    <name type="scientific">Eiseniibacteriota bacterium</name>
    <dbReference type="NCBI Taxonomy" id="2212470"/>
    <lineage>
        <taxon>Bacteria</taxon>
        <taxon>Candidatus Eiseniibacteriota</taxon>
    </lineage>
</organism>
<comment type="pathway">
    <text evidence="1 9">Amino-acid biosynthesis; L-tryptophan biosynthesis; L-tryptophan from chorismate: step 2/5.</text>
</comment>
<feature type="binding site" evidence="9">
    <location>
        <position position="233"/>
    </location>
    <ligand>
        <name>Mg(2+)</name>
        <dbReference type="ChEBI" id="CHEBI:18420"/>
        <label>2</label>
    </ligand>
</feature>
<evidence type="ECO:0000256" key="7">
    <source>
        <dbReference type="ARBA" id="ARBA00052328"/>
    </source>
</evidence>
<dbReference type="InterPro" id="IPR005940">
    <property type="entry name" value="Anthranilate_Pribosyl_Tfrase"/>
</dbReference>
<dbReference type="NCBIfam" id="TIGR01245">
    <property type="entry name" value="trpD"/>
    <property type="match status" value="1"/>
</dbReference>
<dbReference type="EMBL" id="JAGQHS010000015">
    <property type="protein sequence ID" value="MCA9755095.1"/>
    <property type="molecule type" value="Genomic_DNA"/>
</dbReference>
<keyword evidence="5 9" id="KW-0822">Tryptophan biosynthesis</keyword>
<feature type="binding site" evidence="9">
    <location>
        <position position="234"/>
    </location>
    <ligand>
        <name>Mg(2+)</name>
        <dbReference type="ChEBI" id="CHEBI:18420"/>
        <label>1</label>
    </ligand>
</feature>
<evidence type="ECO:0000256" key="5">
    <source>
        <dbReference type="ARBA" id="ARBA00022822"/>
    </source>
</evidence>
<dbReference type="Pfam" id="PF00591">
    <property type="entry name" value="Glycos_transf_3"/>
    <property type="match status" value="1"/>
</dbReference>
<keyword evidence="2 9" id="KW-0028">Amino-acid biosynthesis</keyword>
<keyword evidence="9" id="KW-0479">Metal-binding</keyword>
<dbReference type="Gene3D" id="1.20.970.10">
    <property type="entry name" value="Transferase, Pyrimidine Nucleoside Phosphorylase, Chain C"/>
    <property type="match status" value="1"/>
</dbReference>
<comment type="caution">
    <text evidence="12">The sequence shown here is derived from an EMBL/GenBank/DDBJ whole genome shotgun (WGS) entry which is preliminary data.</text>
</comment>
<dbReference type="GO" id="GO:0004048">
    <property type="term" value="F:anthranilate phosphoribosyltransferase activity"/>
    <property type="evidence" value="ECO:0007669"/>
    <property type="project" value="UniProtKB-UniRule"/>
</dbReference>
<comment type="function">
    <text evidence="9">Catalyzes the transfer of the phosphoribosyl group of 5-phosphorylribose-1-pyrophosphate (PRPP) to anthranilate to yield N-(5'-phosphoribosyl)-anthranilate (PRA).</text>
</comment>
<dbReference type="Pfam" id="PF02885">
    <property type="entry name" value="Glycos_trans_3N"/>
    <property type="match status" value="1"/>
</dbReference>
<dbReference type="Gene3D" id="3.40.1030.10">
    <property type="entry name" value="Nucleoside phosphorylase/phosphoribosyltransferase catalytic domain"/>
    <property type="match status" value="1"/>
</dbReference>
<dbReference type="PANTHER" id="PTHR43285:SF2">
    <property type="entry name" value="ANTHRANILATE PHOSPHORIBOSYLTRANSFERASE"/>
    <property type="match status" value="1"/>
</dbReference>
<dbReference type="GO" id="GO:0005829">
    <property type="term" value="C:cytosol"/>
    <property type="evidence" value="ECO:0007669"/>
    <property type="project" value="TreeGrafter"/>
</dbReference>
<dbReference type="InterPro" id="IPR000312">
    <property type="entry name" value="Glycosyl_Trfase_fam3"/>
</dbReference>
<dbReference type="EC" id="2.4.2.18" evidence="9"/>
<comment type="catalytic activity">
    <reaction evidence="7 9">
        <text>N-(5-phospho-beta-D-ribosyl)anthranilate + diphosphate = 5-phospho-alpha-D-ribose 1-diphosphate + anthranilate</text>
        <dbReference type="Rhea" id="RHEA:11768"/>
        <dbReference type="ChEBI" id="CHEBI:16567"/>
        <dbReference type="ChEBI" id="CHEBI:18277"/>
        <dbReference type="ChEBI" id="CHEBI:33019"/>
        <dbReference type="ChEBI" id="CHEBI:58017"/>
        <dbReference type="EC" id="2.4.2.18"/>
    </reaction>
</comment>
<dbReference type="SUPFAM" id="SSF52418">
    <property type="entry name" value="Nucleoside phosphorylase/phosphoribosyltransferase catalytic domain"/>
    <property type="match status" value="1"/>
</dbReference>
<feature type="binding site" evidence="9">
    <location>
        <begin position="98"/>
        <end position="101"/>
    </location>
    <ligand>
        <name>5-phospho-alpha-D-ribose 1-diphosphate</name>
        <dbReference type="ChEBI" id="CHEBI:58017"/>
    </ligand>
</feature>
<accession>A0A956N9C1</accession>
<dbReference type="InterPro" id="IPR035902">
    <property type="entry name" value="Nuc_phospho_transferase"/>
</dbReference>
<proteinExistence type="inferred from homology"/>
<dbReference type="AlphaFoldDB" id="A0A956N9C1"/>
<evidence type="ECO:0000256" key="8">
    <source>
        <dbReference type="ARBA" id="ARBA00061188"/>
    </source>
</evidence>
<evidence type="ECO:0000259" key="10">
    <source>
        <dbReference type="Pfam" id="PF00591"/>
    </source>
</evidence>
<evidence type="ECO:0000256" key="2">
    <source>
        <dbReference type="ARBA" id="ARBA00022605"/>
    </source>
</evidence>
<feature type="binding site" evidence="9">
    <location>
        <position position="128"/>
    </location>
    <ligand>
        <name>5-phospho-alpha-D-ribose 1-diphosphate</name>
        <dbReference type="ChEBI" id="CHEBI:58017"/>
    </ligand>
</feature>
<feature type="binding site" evidence="9">
    <location>
        <begin position="91"/>
        <end position="92"/>
    </location>
    <ligand>
        <name>5-phospho-alpha-D-ribose 1-diphosphate</name>
        <dbReference type="ChEBI" id="CHEBI:58017"/>
    </ligand>
</feature>
<keyword evidence="9" id="KW-0460">Magnesium</keyword>
<comment type="similarity">
    <text evidence="8">In the C-terminal section; belongs to the anthranilate phosphoribosyltransferase family.</text>
</comment>
<sequence>MSAGAGDPHIVRALARVAEDGSLSKDESRDVLAEVMRGEATPAQIGAFLMGMRMKGETSEELAGAAEAMRAVASRVTTSRTPLLDTCGTGGDGSGTYNVSTAVALVAAAAGANVAKHGNRSVSSKSGSADVLERLGLRLDLDADQMGRCLDEVGIAFLFAPALHGAMRHAIGPRREMKLRTLFNLLGPLTNPAGAGRQLLGVYDRGRARQVAEVLAILGTERAWVVHGLEGLDELSVVGPSVVFDVANGEVEERELDPKALGFPAVDPAELAGGTPEENADWMRKLLEGEEVGGSRQMVVLNTAAALVVTGRVDDLSAGRELAEETLKSGAGAELLTRLVEVARSL</sequence>
<evidence type="ECO:0000256" key="4">
    <source>
        <dbReference type="ARBA" id="ARBA00022679"/>
    </source>
</evidence>
<dbReference type="GO" id="GO:0000287">
    <property type="term" value="F:magnesium ion binding"/>
    <property type="evidence" value="ECO:0007669"/>
    <property type="project" value="UniProtKB-UniRule"/>
</dbReference>
<comment type="similarity">
    <text evidence="9">Belongs to the anthranilate phosphoribosyltransferase family.</text>
</comment>
<protein>
    <recommendedName>
        <fullName evidence="9">Anthranilate phosphoribosyltransferase</fullName>
        <ecNumber evidence="9">2.4.2.18</ecNumber>
    </recommendedName>
</protein>
<feature type="domain" description="Glycosyl transferase family 3" evidence="10">
    <location>
        <begin position="81"/>
        <end position="331"/>
    </location>
</feature>
<evidence type="ECO:0000259" key="11">
    <source>
        <dbReference type="Pfam" id="PF02885"/>
    </source>
</evidence>
<gene>
    <name evidence="9 12" type="primary">trpD</name>
    <name evidence="12" type="ORF">KDA27_04780</name>
</gene>
<comment type="caution">
    <text evidence="9">Lacks conserved residue(s) required for the propagation of feature annotation.</text>
</comment>
<evidence type="ECO:0000256" key="9">
    <source>
        <dbReference type="HAMAP-Rule" id="MF_00211"/>
    </source>
</evidence>
<feature type="binding site" evidence="9">
    <location>
        <position position="119"/>
    </location>
    <ligand>
        <name>anthranilate</name>
        <dbReference type="ChEBI" id="CHEBI:16567"/>
        <label>1</label>
    </ligand>
</feature>
<evidence type="ECO:0000256" key="3">
    <source>
        <dbReference type="ARBA" id="ARBA00022676"/>
    </source>
</evidence>
<feature type="binding site" evidence="9">
    <location>
        <begin position="116"/>
        <end position="124"/>
    </location>
    <ligand>
        <name>5-phospho-alpha-D-ribose 1-diphosphate</name>
        <dbReference type="ChEBI" id="CHEBI:58017"/>
    </ligand>
</feature>